<evidence type="ECO:0000313" key="1">
    <source>
        <dbReference type="EnsemblMetazoa" id="MESCA008498-PA"/>
    </source>
</evidence>
<dbReference type="HOGENOM" id="CLU_1715348_0_0_1"/>
<sequence length="153" mass="16831">MLHWAIFPNRSESVNRVVAVNVEIGDSSSLSESESLESEEEPVFLVLFSPSIFIRRSFLCLPLAFSPGGGNINFSSTCIIECHLKVPDPVAQMIPVLCARQAITAVNLAHYRVLVAVLIHLQSHLKGQLVVLSIGMINLAFGHLRVQLFAPQR</sequence>
<organism evidence="1 2">
    <name type="scientific">Megaselia scalaris</name>
    <name type="common">Humpbacked fly</name>
    <name type="synonym">Phora scalaris</name>
    <dbReference type="NCBI Taxonomy" id="36166"/>
    <lineage>
        <taxon>Eukaryota</taxon>
        <taxon>Metazoa</taxon>
        <taxon>Ecdysozoa</taxon>
        <taxon>Arthropoda</taxon>
        <taxon>Hexapoda</taxon>
        <taxon>Insecta</taxon>
        <taxon>Pterygota</taxon>
        <taxon>Neoptera</taxon>
        <taxon>Endopterygota</taxon>
        <taxon>Diptera</taxon>
        <taxon>Brachycera</taxon>
        <taxon>Muscomorpha</taxon>
        <taxon>Platypezoidea</taxon>
        <taxon>Phoridae</taxon>
        <taxon>Megaseliini</taxon>
        <taxon>Megaselia</taxon>
    </lineage>
</organism>
<proteinExistence type="predicted"/>
<reference evidence="2" key="1">
    <citation type="submission" date="2013-02" db="EMBL/GenBank/DDBJ databases">
        <authorList>
            <person name="Hughes D."/>
        </authorList>
    </citation>
    <scope>NUCLEOTIDE SEQUENCE</scope>
    <source>
        <strain>Durham</strain>
        <strain evidence="2">NC isolate 2 -- Noor lab</strain>
    </source>
</reference>
<dbReference type="EMBL" id="CAQQ02151972">
    <property type="status" value="NOT_ANNOTATED_CDS"/>
    <property type="molecule type" value="Genomic_DNA"/>
</dbReference>
<evidence type="ECO:0000313" key="2">
    <source>
        <dbReference type="Proteomes" id="UP000015102"/>
    </source>
</evidence>
<protein>
    <submittedName>
        <fullName evidence="1">Uncharacterized protein</fullName>
    </submittedName>
</protein>
<accession>T1GXF0</accession>
<dbReference type="Proteomes" id="UP000015102">
    <property type="component" value="Unassembled WGS sequence"/>
</dbReference>
<dbReference type="EnsemblMetazoa" id="MESCA008498-RA">
    <property type="protein sequence ID" value="MESCA008498-PA"/>
    <property type="gene ID" value="MESCA008498"/>
</dbReference>
<keyword evidence="2" id="KW-1185">Reference proteome</keyword>
<dbReference type="AlphaFoldDB" id="T1GXF0"/>
<reference evidence="1" key="2">
    <citation type="submission" date="2015-06" db="UniProtKB">
        <authorList>
            <consortium name="EnsemblMetazoa"/>
        </authorList>
    </citation>
    <scope>IDENTIFICATION</scope>
</reference>
<name>T1GXF0_MEGSC</name>